<dbReference type="PANTHER" id="PTHR10000:SF8">
    <property type="entry name" value="HAD SUPERFAMILY HYDROLASE-LIKE, TYPE 3"/>
    <property type="match status" value="1"/>
</dbReference>
<dbReference type="GeneID" id="98001147"/>
<evidence type="ECO:0000313" key="1">
    <source>
        <dbReference type="EMBL" id="RGD73001.1"/>
    </source>
</evidence>
<dbReference type="InterPro" id="IPR036412">
    <property type="entry name" value="HAD-like_sf"/>
</dbReference>
<dbReference type="GO" id="GO:0000287">
    <property type="term" value="F:magnesium ion binding"/>
    <property type="evidence" value="ECO:0007669"/>
    <property type="project" value="TreeGrafter"/>
</dbReference>
<proteinExistence type="predicted"/>
<dbReference type="Pfam" id="PF08282">
    <property type="entry name" value="Hydrolase_3"/>
    <property type="match status" value="1"/>
</dbReference>
<dbReference type="SFLD" id="SFLDS00003">
    <property type="entry name" value="Haloacid_Dehalogenase"/>
    <property type="match status" value="1"/>
</dbReference>
<name>A0A3E3DUT7_9FIRM</name>
<comment type="caution">
    <text evidence="1">The sequence shown here is derived from an EMBL/GenBank/DDBJ whole genome shotgun (WGS) entry which is preliminary data.</text>
</comment>
<reference evidence="1 2" key="1">
    <citation type="submission" date="2018-08" db="EMBL/GenBank/DDBJ databases">
        <title>A genome reference for cultivated species of the human gut microbiota.</title>
        <authorList>
            <person name="Zou Y."/>
            <person name="Xue W."/>
            <person name="Luo G."/>
        </authorList>
    </citation>
    <scope>NUCLEOTIDE SEQUENCE [LARGE SCALE GENOMIC DNA]</scope>
    <source>
        <strain evidence="1 2">AM25-6</strain>
    </source>
</reference>
<dbReference type="EMBL" id="QUSM01000008">
    <property type="protein sequence ID" value="RGD73001.1"/>
    <property type="molecule type" value="Genomic_DNA"/>
</dbReference>
<protein>
    <recommendedName>
        <fullName evidence="3">HAD family phosphatase</fullName>
    </recommendedName>
</protein>
<dbReference type="SFLD" id="SFLDG01140">
    <property type="entry name" value="C2.B:_Phosphomannomutase_and_P"/>
    <property type="match status" value="1"/>
</dbReference>
<dbReference type="Gene3D" id="3.40.50.1000">
    <property type="entry name" value="HAD superfamily/HAD-like"/>
    <property type="match status" value="1"/>
</dbReference>
<accession>A0A3E3DUT7</accession>
<dbReference type="Proteomes" id="UP000261212">
    <property type="component" value="Unassembled WGS sequence"/>
</dbReference>
<dbReference type="InterPro" id="IPR023214">
    <property type="entry name" value="HAD_sf"/>
</dbReference>
<evidence type="ECO:0008006" key="3">
    <source>
        <dbReference type="Google" id="ProtNLM"/>
    </source>
</evidence>
<sequence length="265" mass="29527">MKYELLVTDLDDTLLKDDGTISDKNKKALRTLIENGGKVALASGRAAPTMVDVIKMVGLTDQKHLAHNGLSIFNIDGYEKISGFLPKNEIIRILDLLKENNIEANVFTPKGIYHNHSFELAKVMDKYIKGYPLIDVDYTPYDVEGIFLIYGIINNEEERALMRSWSNDVIETGEGNGFVIFSLRGEGKYKGAKRLSEEFGIDESKIVCVGDGGNDLQMLREAPLGIAVKNAVEEAKEAAKIVIDKTNEEDAISYVIEKYFLGEKL</sequence>
<dbReference type="GO" id="GO:0016791">
    <property type="term" value="F:phosphatase activity"/>
    <property type="evidence" value="ECO:0007669"/>
    <property type="project" value="TreeGrafter"/>
</dbReference>
<dbReference type="AlphaFoldDB" id="A0A3E3DUT7"/>
<dbReference type="GO" id="GO:0005829">
    <property type="term" value="C:cytosol"/>
    <property type="evidence" value="ECO:0007669"/>
    <property type="project" value="TreeGrafter"/>
</dbReference>
<dbReference type="SUPFAM" id="SSF56784">
    <property type="entry name" value="HAD-like"/>
    <property type="match status" value="1"/>
</dbReference>
<dbReference type="Gene3D" id="3.30.1240.10">
    <property type="match status" value="1"/>
</dbReference>
<gene>
    <name evidence="1" type="ORF">DW687_11075</name>
</gene>
<evidence type="ECO:0000313" key="2">
    <source>
        <dbReference type="Proteomes" id="UP000261212"/>
    </source>
</evidence>
<dbReference type="RefSeq" id="WP_007050874.1">
    <property type="nucleotide sequence ID" value="NZ_CABKNJ010000001.1"/>
</dbReference>
<dbReference type="PANTHER" id="PTHR10000">
    <property type="entry name" value="PHOSPHOSERINE PHOSPHATASE"/>
    <property type="match status" value="1"/>
</dbReference>
<organism evidence="1 2">
    <name type="scientific">Anaerofustis stercorihominis</name>
    <dbReference type="NCBI Taxonomy" id="214853"/>
    <lineage>
        <taxon>Bacteria</taxon>
        <taxon>Bacillati</taxon>
        <taxon>Bacillota</taxon>
        <taxon>Clostridia</taxon>
        <taxon>Eubacteriales</taxon>
        <taxon>Eubacteriaceae</taxon>
        <taxon>Anaerofustis</taxon>
    </lineage>
</organism>